<keyword evidence="1" id="KW-0813">Transport</keyword>
<dbReference type="GO" id="GO:0006892">
    <property type="term" value="P:post-Golgi vesicle-mediated transport"/>
    <property type="evidence" value="ECO:0007669"/>
    <property type="project" value="TreeGrafter"/>
</dbReference>
<dbReference type="PANTHER" id="PTHR13276:SF0">
    <property type="entry name" value="GUANINE NUCLEOTIDE EXCHANGE FACTOR MSS4"/>
    <property type="match status" value="1"/>
</dbReference>
<reference evidence="5" key="1">
    <citation type="journal article" date="2018" name="Nat. Microbiol.">
        <title>Leveraging single-cell genomics to expand the fungal tree of life.</title>
        <authorList>
            <person name="Ahrendt S.R."/>
            <person name="Quandt C.A."/>
            <person name="Ciobanu D."/>
            <person name="Clum A."/>
            <person name="Salamov A."/>
            <person name="Andreopoulos B."/>
            <person name="Cheng J.F."/>
            <person name="Woyke T."/>
            <person name="Pelin A."/>
            <person name="Henrissat B."/>
            <person name="Reynolds N.K."/>
            <person name="Benny G.L."/>
            <person name="Smith M.E."/>
            <person name="James T.Y."/>
            <person name="Grigoriev I.V."/>
        </authorList>
    </citation>
    <scope>NUCLEOTIDE SEQUENCE [LARGE SCALE GENOMIC DNA]</scope>
</reference>
<dbReference type="AlphaFoldDB" id="A0A4P9WTC3"/>
<dbReference type="EMBL" id="KZ993937">
    <property type="protein sequence ID" value="RKO94306.1"/>
    <property type="molecule type" value="Genomic_DNA"/>
</dbReference>
<evidence type="ECO:0000313" key="4">
    <source>
        <dbReference type="EMBL" id="RKO94306.1"/>
    </source>
</evidence>
<proteinExistence type="predicted"/>
<accession>A0A4P9WTC3</accession>
<dbReference type="GO" id="GO:0015031">
    <property type="term" value="P:protein transport"/>
    <property type="evidence" value="ECO:0007669"/>
    <property type="project" value="UniProtKB-KW"/>
</dbReference>
<dbReference type="InterPro" id="IPR011323">
    <property type="entry name" value="Mss4/transl-control_tumour"/>
</dbReference>
<dbReference type="SUPFAM" id="SSF51316">
    <property type="entry name" value="Mss4-like"/>
    <property type="match status" value="1"/>
</dbReference>
<keyword evidence="3" id="KW-0653">Protein transport</keyword>
<evidence type="ECO:0000256" key="1">
    <source>
        <dbReference type="ARBA" id="ARBA00022448"/>
    </source>
</evidence>
<dbReference type="Gene3D" id="2.170.150.10">
    <property type="entry name" value="Metal Binding Protein, Guanine Nucleotide Exchange Factor, Chain A"/>
    <property type="match status" value="1"/>
</dbReference>
<dbReference type="GO" id="GO:0016020">
    <property type="term" value="C:membrane"/>
    <property type="evidence" value="ECO:0007669"/>
    <property type="project" value="TreeGrafter"/>
</dbReference>
<organism evidence="4 5">
    <name type="scientific">Blyttiomyces helicus</name>
    <dbReference type="NCBI Taxonomy" id="388810"/>
    <lineage>
        <taxon>Eukaryota</taxon>
        <taxon>Fungi</taxon>
        <taxon>Fungi incertae sedis</taxon>
        <taxon>Chytridiomycota</taxon>
        <taxon>Chytridiomycota incertae sedis</taxon>
        <taxon>Chytridiomycetes</taxon>
        <taxon>Chytridiomycetes incertae sedis</taxon>
        <taxon>Blyttiomyces</taxon>
    </lineage>
</organism>
<dbReference type="GO" id="GO:0005829">
    <property type="term" value="C:cytosol"/>
    <property type="evidence" value="ECO:0007669"/>
    <property type="project" value="TreeGrafter"/>
</dbReference>
<dbReference type="InterPro" id="IPR007515">
    <property type="entry name" value="Mss4"/>
</dbReference>
<protein>
    <submittedName>
        <fullName evidence="4">Mss4-like protein</fullName>
    </submittedName>
</protein>
<dbReference type="Proteomes" id="UP000269721">
    <property type="component" value="Unassembled WGS sequence"/>
</dbReference>
<dbReference type="InterPro" id="IPR011057">
    <property type="entry name" value="Mss4-like_sf"/>
</dbReference>
<name>A0A4P9WTC3_9FUNG</name>
<dbReference type="PROSITE" id="PS51796">
    <property type="entry name" value="MSS4"/>
    <property type="match status" value="1"/>
</dbReference>
<dbReference type="GO" id="GO:0008270">
    <property type="term" value="F:zinc ion binding"/>
    <property type="evidence" value="ECO:0007669"/>
    <property type="project" value="TreeGrafter"/>
</dbReference>
<dbReference type="GO" id="GO:0007264">
    <property type="term" value="P:small GTPase-mediated signal transduction"/>
    <property type="evidence" value="ECO:0007669"/>
    <property type="project" value="InterPro"/>
</dbReference>
<dbReference type="OrthoDB" id="30840at2759"/>
<sequence length="147" mass="16219">MSDITTQPSQQDPSLKSYKTLLAENTQLASSPLQDPSRKTNEYAIHCPRCKSKVVGKGVACWPPALPIFVTDSSHSSTPPHLWLITDMMAFDNVGFSRPAPGTSDLRYLSCADCELGPIGVHDPDMKDKDGKKLFLLAVDRVRYRVV</sequence>
<gene>
    <name evidence="4" type="ORF">BDK51DRAFT_42155</name>
</gene>
<dbReference type="PANTHER" id="PTHR13276">
    <property type="entry name" value="GUANINE NUCLEOTIDE EXCHANGE FACTOR MSS4"/>
    <property type="match status" value="1"/>
</dbReference>
<dbReference type="GO" id="GO:0005085">
    <property type="term" value="F:guanyl-nucleotide exchange factor activity"/>
    <property type="evidence" value="ECO:0007669"/>
    <property type="project" value="UniProtKB-KW"/>
</dbReference>
<evidence type="ECO:0000256" key="2">
    <source>
        <dbReference type="ARBA" id="ARBA00022658"/>
    </source>
</evidence>
<keyword evidence="2" id="KW-0344">Guanine-nucleotide releasing factor</keyword>
<dbReference type="Pfam" id="PF04421">
    <property type="entry name" value="Mss4"/>
    <property type="match status" value="1"/>
</dbReference>
<evidence type="ECO:0000256" key="3">
    <source>
        <dbReference type="ARBA" id="ARBA00022927"/>
    </source>
</evidence>
<evidence type="ECO:0000313" key="5">
    <source>
        <dbReference type="Proteomes" id="UP000269721"/>
    </source>
</evidence>
<keyword evidence="5" id="KW-1185">Reference proteome</keyword>